<dbReference type="GO" id="GO:0005524">
    <property type="term" value="F:ATP binding"/>
    <property type="evidence" value="ECO:0007669"/>
    <property type="project" value="UniProtKB-KW"/>
</dbReference>
<evidence type="ECO:0000259" key="12">
    <source>
        <dbReference type="SMART" id="SM00382"/>
    </source>
</evidence>
<dbReference type="CDD" id="cd18137">
    <property type="entry name" value="HLD_clamp_pol_III_gamma_tau"/>
    <property type="match status" value="1"/>
</dbReference>
<dbReference type="Pfam" id="PF12169">
    <property type="entry name" value="DNA_pol3_gamma3"/>
    <property type="match status" value="1"/>
</dbReference>
<dbReference type="InterPro" id="IPR001270">
    <property type="entry name" value="ClpA/B"/>
</dbReference>
<dbReference type="InterPro" id="IPR050238">
    <property type="entry name" value="DNA_Rep/Repair_Clamp_Loader"/>
</dbReference>
<dbReference type="GO" id="GO:0046872">
    <property type="term" value="F:metal ion binding"/>
    <property type="evidence" value="ECO:0007669"/>
    <property type="project" value="UniProtKB-KW"/>
</dbReference>
<protein>
    <recommendedName>
        <fullName evidence="2">DNA-directed DNA polymerase</fullName>
        <ecNumber evidence="2">2.7.7.7</ecNumber>
    </recommendedName>
</protein>
<evidence type="ECO:0000256" key="11">
    <source>
        <dbReference type="ARBA" id="ARBA00049244"/>
    </source>
</evidence>
<gene>
    <name evidence="13" type="primary">dnaX</name>
    <name evidence="13" type="ORF">IAC78_02615</name>
</gene>
<dbReference type="Pfam" id="PF22608">
    <property type="entry name" value="DNAX_ATPase_lid"/>
    <property type="match status" value="1"/>
</dbReference>
<evidence type="ECO:0000313" key="13">
    <source>
        <dbReference type="EMBL" id="MBO8414353.1"/>
    </source>
</evidence>
<dbReference type="Gene3D" id="3.40.50.300">
    <property type="entry name" value="P-loop containing nucleotide triphosphate hydrolases"/>
    <property type="match status" value="1"/>
</dbReference>
<name>A0A9D9GR55_9BACL</name>
<evidence type="ECO:0000256" key="2">
    <source>
        <dbReference type="ARBA" id="ARBA00012417"/>
    </source>
</evidence>
<dbReference type="InterPro" id="IPR045085">
    <property type="entry name" value="HLD_clamp_pol_III_gamma_tau"/>
</dbReference>
<dbReference type="InterPro" id="IPR027417">
    <property type="entry name" value="P-loop_NTPase"/>
</dbReference>
<dbReference type="EMBL" id="JADING010000073">
    <property type="protein sequence ID" value="MBO8414353.1"/>
    <property type="molecule type" value="Genomic_DNA"/>
</dbReference>
<comment type="similarity">
    <text evidence="1">Belongs to the DnaX/STICHEL family.</text>
</comment>
<reference evidence="13" key="2">
    <citation type="journal article" date="2021" name="PeerJ">
        <title>Extensive microbial diversity within the chicken gut microbiome revealed by metagenomics and culture.</title>
        <authorList>
            <person name="Gilroy R."/>
            <person name="Ravi A."/>
            <person name="Getino M."/>
            <person name="Pursley I."/>
            <person name="Horton D.L."/>
            <person name="Alikhan N.F."/>
            <person name="Baker D."/>
            <person name="Gharbi K."/>
            <person name="Hall N."/>
            <person name="Watson M."/>
            <person name="Adriaenssens E.M."/>
            <person name="Foster-Nyarko E."/>
            <person name="Jarju S."/>
            <person name="Secka A."/>
            <person name="Antonio M."/>
            <person name="Oren A."/>
            <person name="Chaudhuri R.R."/>
            <person name="La Ragione R."/>
            <person name="Hildebrand F."/>
            <person name="Pallen M.J."/>
        </authorList>
    </citation>
    <scope>NUCLEOTIDE SEQUENCE</scope>
    <source>
        <strain evidence="13">1748</strain>
    </source>
</reference>
<keyword evidence="6" id="KW-0479">Metal-binding</keyword>
<dbReference type="AlphaFoldDB" id="A0A9D9GR55"/>
<evidence type="ECO:0000256" key="5">
    <source>
        <dbReference type="ARBA" id="ARBA00022705"/>
    </source>
</evidence>
<sequence length="440" mass="49808">MAYQALYRTYRPQTFDEVVGQKAIVTTLQNALSRGKISHAYLFCGPRGTGKTTMARLFAKALNCQDGIGHQCNKCDSCLAITKGDHPDVYEIDAASNSGVDNVRRLIEEVSFAPIMGRYKVYIIDEIHSMSSSAFNALLKTIEEPPEHVVFIMATTEPNKVLPTILSRVQRYDFSKVSDDDLIVLMKRVLEKEGVEYEDRALDVIARLSDGGCRDALSNLEQAVSYAKDKLTLDDVYSMFGLFRIDEEIELVKMIHQKDLKGALEFASSRFNKGADIVRLHDDLIDIYKDLLIYGTTEEASFLTYLKPEEAYHIPISPQEIRKNLKVLIEHRREYRTSFKTFSNFELTLIELSLNLDDQVQPQVSKPVEVKQEVKQETPITEAKVETPPAPKEDVIIEEKIEVQPLNKKEVEPAPIQKTITGDMVYSSGNDQPCIDIDED</sequence>
<dbReference type="GO" id="GO:0003887">
    <property type="term" value="F:DNA-directed DNA polymerase activity"/>
    <property type="evidence" value="ECO:0007669"/>
    <property type="project" value="UniProtKB-KW"/>
</dbReference>
<dbReference type="Pfam" id="PF13177">
    <property type="entry name" value="DNA_pol3_delta2"/>
    <property type="match status" value="1"/>
</dbReference>
<dbReference type="CDD" id="cd00009">
    <property type="entry name" value="AAA"/>
    <property type="match status" value="1"/>
</dbReference>
<keyword evidence="8" id="KW-0862">Zinc</keyword>
<dbReference type="GO" id="GO:0006261">
    <property type="term" value="P:DNA-templated DNA replication"/>
    <property type="evidence" value="ECO:0007669"/>
    <property type="project" value="TreeGrafter"/>
</dbReference>
<organism evidence="13 14">
    <name type="scientific">Candidatus Scatoplasma merdavium</name>
    <dbReference type="NCBI Taxonomy" id="2840932"/>
    <lineage>
        <taxon>Bacteria</taxon>
        <taxon>Bacillati</taxon>
        <taxon>Bacillota</taxon>
        <taxon>Bacilli</taxon>
        <taxon>Bacillales</taxon>
        <taxon>Candidatus Scatoplasma</taxon>
    </lineage>
</organism>
<dbReference type="EC" id="2.7.7.7" evidence="2"/>
<evidence type="ECO:0000313" key="14">
    <source>
        <dbReference type="Proteomes" id="UP000823629"/>
    </source>
</evidence>
<comment type="caution">
    <text evidence="13">The sequence shown here is derived from an EMBL/GenBank/DDBJ whole genome shotgun (WGS) entry which is preliminary data.</text>
</comment>
<evidence type="ECO:0000256" key="1">
    <source>
        <dbReference type="ARBA" id="ARBA00006360"/>
    </source>
</evidence>
<dbReference type="SUPFAM" id="SSF52540">
    <property type="entry name" value="P-loop containing nucleoside triphosphate hydrolases"/>
    <property type="match status" value="1"/>
</dbReference>
<dbReference type="PANTHER" id="PTHR11669">
    <property type="entry name" value="REPLICATION FACTOR C / DNA POLYMERASE III GAMMA-TAU SUBUNIT"/>
    <property type="match status" value="1"/>
</dbReference>
<feature type="non-terminal residue" evidence="13">
    <location>
        <position position="440"/>
    </location>
</feature>
<dbReference type="InterPro" id="IPR003593">
    <property type="entry name" value="AAA+_ATPase"/>
</dbReference>
<dbReference type="InterPro" id="IPR008921">
    <property type="entry name" value="DNA_pol3_clamp-load_cplx_C"/>
</dbReference>
<accession>A0A9D9GR55</accession>
<evidence type="ECO:0000256" key="6">
    <source>
        <dbReference type="ARBA" id="ARBA00022723"/>
    </source>
</evidence>
<evidence type="ECO:0000256" key="3">
    <source>
        <dbReference type="ARBA" id="ARBA00022679"/>
    </source>
</evidence>
<dbReference type="GO" id="GO:0009360">
    <property type="term" value="C:DNA polymerase III complex"/>
    <property type="evidence" value="ECO:0007669"/>
    <property type="project" value="InterPro"/>
</dbReference>
<dbReference type="NCBIfam" id="TIGR02397">
    <property type="entry name" value="dnaX_nterm"/>
    <property type="match status" value="1"/>
</dbReference>
<evidence type="ECO:0000256" key="7">
    <source>
        <dbReference type="ARBA" id="ARBA00022741"/>
    </source>
</evidence>
<evidence type="ECO:0000256" key="10">
    <source>
        <dbReference type="ARBA" id="ARBA00022932"/>
    </source>
</evidence>
<keyword evidence="9" id="KW-0067">ATP-binding</keyword>
<evidence type="ECO:0000256" key="4">
    <source>
        <dbReference type="ARBA" id="ARBA00022695"/>
    </source>
</evidence>
<dbReference type="SUPFAM" id="SSF48019">
    <property type="entry name" value="post-AAA+ oligomerization domain-like"/>
    <property type="match status" value="1"/>
</dbReference>
<dbReference type="FunFam" id="3.40.50.300:FF:000014">
    <property type="entry name" value="DNA polymerase III subunit gamma/tau"/>
    <property type="match status" value="1"/>
</dbReference>
<reference evidence="13" key="1">
    <citation type="submission" date="2020-10" db="EMBL/GenBank/DDBJ databases">
        <authorList>
            <person name="Gilroy R."/>
        </authorList>
    </citation>
    <scope>NUCLEOTIDE SEQUENCE</scope>
    <source>
        <strain evidence="13">1748</strain>
    </source>
</reference>
<dbReference type="InterPro" id="IPR012763">
    <property type="entry name" value="DNA_pol_III_sug/sutau_N"/>
</dbReference>
<dbReference type="InterPro" id="IPR022754">
    <property type="entry name" value="DNA_pol_III_gamma-3"/>
</dbReference>
<feature type="domain" description="AAA+ ATPase" evidence="12">
    <location>
        <begin position="37"/>
        <end position="184"/>
    </location>
</feature>
<dbReference type="PRINTS" id="PR00300">
    <property type="entry name" value="CLPPROTEASEA"/>
</dbReference>
<keyword evidence="10" id="KW-0239">DNA-directed DNA polymerase</keyword>
<dbReference type="NCBIfam" id="NF004046">
    <property type="entry name" value="PRK05563.1"/>
    <property type="match status" value="1"/>
</dbReference>
<evidence type="ECO:0000256" key="8">
    <source>
        <dbReference type="ARBA" id="ARBA00022833"/>
    </source>
</evidence>
<keyword evidence="5" id="KW-0235">DNA replication</keyword>
<dbReference type="Gene3D" id="1.20.272.10">
    <property type="match status" value="1"/>
</dbReference>
<dbReference type="GO" id="GO:0003677">
    <property type="term" value="F:DNA binding"/>
    <property type="evidence" value="ECO:0007669"/>
    <property type="project" value="InterPro"/>
</dbReference>
<dbReference type="Proteomes" id="UP000823629">
    <property type="component" value="Unassembled WGS sequence"/>
</dbReference>
<comment type="catalytic activity">
    <reaction evidence="11">
        <text>DNA(n) + a 2'-deoxyribonucleoside 5'-triphosphate = DNA(n+1) + diphosphate</text>
        <dbReference type="Rhea" id="RHEA:22508"/>
        <dbReference type="Rhea" id="RHEA-COMP:17339"/>
        <dbReference type="Rhea" id="RHEA-COMP:17340"/>
        <dbReference type="ChEBI" id="CHEBI:33019"/>
        <dbReference type="ChEBI" id="CHEBI:61560"/>
        <dbReference type="ChEBI" id="CHEBI:173112"/>
        <dbReference type="EC" id="2.7.7.7"/>
    </reaction>
</comment>
<dbReference type="SMART" id="SM00382">
    <property type="entry name" value="AAA"/>
    <property type="match status" value="1"/>
</dbReference>
<keyword evidence="3 13" id="KW-0808">Transferase</keyword>
<evidence type="ECO:0000256" key="9">
    <source>
        <dbReference type="ARBA" id="ARBA00022840"/>
    </source>
</evidence>
<proteinExistence type="inferred from homology"/>
<dbReference type="PANTHER" id="PTHR11669:SF0">
    <property type="entry name" value="PROTEIN STICHEL-LIKE 2"/>
    <property type="match status" value="1"/>
</dbReference>
<keyword evidence="7" id="KW-0547">Nucleotide-binding</keyword>
<dbReference type="Gene3D" id="1.10.8.60">
    <property type="match status" value="1"/>
</dbReference>
<keyword evidence="4 13" id="KW-0548">Nucleotidyltransferase</keyword>